<sequence>MARGELIFPHNPHPRAISIPHPLPAPPAGPIRRRLCPPLAGPTHRPLHPLPRPPPAPSAAPSTACRPRPLPASSAACRSSPAPFPPTGSSILHRPPADHLPQEDRPRCRRSRRPSPQLAGPAAPAGPLRPSHAACLRTSRKKINQKNKGKEKKISG</sequence>
<proteinExistence type="predicted"/>
<name>A0A368SJX7_SETIT</name>
<evidence type="ECO:0000313" key="2">
    <source>
        <dbReference type="EMBL" id="RCV42717.1"/>
    </source>
</evidence>
<evidence type="ECO:0000256" key="1">
    <source>
        <dbReference type="SAM" id="MobiDB-lite"/>
    </source>
</evidence>
<feature type="compositionally biased region" description="Low complexity" evidence="1">
    <location>
        <begin position="59"/>
        <end position="81"/>
    </location>
</feature>
<feature type="region of interest" description="Disordered" evidence="1">
    <location>
        <begin position="1"/>
        <end position="156"/>
    </location>
</feature>
<protein>
    <submittedName>
        <fullName evidence="2">Uncharacterized protein</fullName>
    </submittedName>
</protein>
<accession>A0A368SJX7</accession>
<dbReference type="AlphaFoldDB" id="A0A368SJX7"/>
<feature type="compositionally biased region" description="Low complexity" evidence="1">
    <location>
        <begin position="114"/>
        <end position="131"/>
    </location>
</feature>
<organism evidence="2">
    <name type="scientific">Setaria italica</name>
    <name type="common">Foxtail millet</name>
    <name type="synonym">Panicum italicum</name>
    <dbReference type="NCBI Taxonomy" id="4555"/>
    <lineage>
        <taxon>Eukaryota</taxon>
        <taxon>Viridiplantae</taxon>
        <taxon>Streptophyta</taxon>
        <taxon>Embryophyta</taxon>
        <taxon>Tracheophyta</taxon>
        <taxon>Spermatophyta</taxon>
        <taxon>Magnoliopsida</taxon>
        <taxon>Liliopsida</taxon>
        <taxon>Poales</taxon>
        <taxon>Poaceae</taxon>
        <taxon>PACMAD clade</taxon>
        <taxon>Panicoideae</taxon>
        <taxon>Panicodae</taxon>
        <taxon>Paniceae</taxon>
        <taxon>Cenchrinae</taxon>
        <taxon>Setaria</taxon>
    </lineage>
</organism>
<feature type="compositionally biased region" description="Pro residues" evidence="1">
    <location>
        <begin position="48"/>
        <end position="58"/>
    </location>
</feature>
<dbReference type="EMBL" id="CM003536">
    <property type="protein sequence ID" value="RCV42717.1"/>
    <property type="molecule type" value="Genomic_DNA"/>
</dbReference>
<reference evidence="2" key="1">
    <citation type="journal article" date="2012" name="Nat. Biotechnol.">
        <title>Reference genome sequence of the model plant Setaria.</title>
        <authorList>
            <person name="Bennetzen J.L."/>
            <person name="Schmutz J."/>
            <person name="Wang H."/>
            <person name="Percifield R."/>
            <person name="Hawkins J."/>
            <person name="Pontaroli A.C."/>
            <person name="Estep M."/>
            <person name="Feng L."/>
            <person name="Vaughn J.N."/>
            <person name="Grimwood J."/>
            <person name="Jenkins J."/>
            <person name="Barry K."/>
            <person name="Lindquist E."/>
            <person name="Hellsten U."/>
            <person name="Deshpande S."/>
            <person name="Wang X."/>
            <person name="Wu X."/>
            <person name="Mitros T."/>
            <person name="Triplett J."/>
            <person name="Yang X."/>
            <person name="Ye C.Y."/>
            <person name="Mauro-Herrera M."/>
            <person name="Wang L."/>
            <person name="Li P."/>
            <person name="Sharma M."/>
            <person name="Sharma R."/>
            <person name="Ronald P.C."/>
            <person name="Panaud O."/>
            <person name="Kellogg E.A."/>
            <person name="Brutnell T.P."/>
            <person name="Doust A.N."/>
            <person name="Tuskan G.A."/>
            <person name="Rokhsar D."/>
            <person name="Devos K.M."/>
        </authorList>
    </citation>
    <scope>NUCLEOTIDE SEQUENCE [LARGE SCALE GENOMIC DNA]</scope>
    <source>
        <strain evidence="2">Yugu1</strain>
    </source>
</reference>
<feature type="compositionally biased region" description="Basic and acidic residues" evidence="1">
    <location>
        <begin position="95"/>
        <end position="106"/>
    </location>
</feature>
<gene>
    <name evidence="2" type="ORF">SETIT_9G238500v2</name>
</gene>
<reference evidence="2" key="2">
    <citation type="submission" date="2015-07" db="EMBL/GenBank/DDBJ databases">
        <authorList>
            <person name="Noorani M."/>
        </authorList>
    </citation>
    <scope>NUCLEOTIDE SEQUENCE</scope>
    <source>
        <strain evidence="2">Yugu1</strain>
    </source>
</reference>
<feature type="compositionally biased region" description="Basic residues" evidence="1">
    <location>
        <begin position="138"/>
        <end position="156"/>
    </location>
</feature>